<keyword evidence="3" id="KW-1185">Reference proteome</keyword>
<sequence>MDLYFEARSSIRPDRRSAHVSVYQIAPSGAKRKLRPFFGLSFKSSDSLGSAEMDVTSCPPRLDASRMMRMNLCCPHTDSARSAGSQNPHPITSRSAKEQWGRVVATGIVAACTIVASLATLTESFAQAPAGQSYQANPAGQRAADGGPAVDPNQAPFPPLDAKSQAQLNAMLKAWEKQSKGTKTLECQFQRWHYDLFAAPAGVHATKSTGVIKYASPDRGLFKVDKMVSFDGMKEGNPQYSEKQNQFGEHWVCNGEELLEFDHSKKECRVQQLPPEMRGKQIFESPLPFVFNLDATQIVQRYWVRQVQAPKPGMILIEAYPKRQDDRAQYKLVQIALNEKTFLPEALLMYAPNFNIKTAPKWDHYEFVNVERNSISAGLFDRFMKNFIDEKPPADWKVFHNTYRQPGPPQMATPGNAPNERR</sequence>
<comment type="caution">
    <text evidence="2">The sequence shown here is derived from an EMBL/GenBank/DDBJ whole genome shotgun (WGS) entry which is preliminary data.</text>
</comment>
<feature type="region of interest" description="Disordered" evidence="1">
    <location>
        <begin position="132"/>
        <end position="155"/>
    </location>
</feature>
<evidence type="ECO:0000256" key="1">
    <source>
        <dbReference type="SAM" id="MobiDB-lite"/>
    </source>
</evidence>
<dbReference type="InterPro" id="IPR017461">
    <property type="entry name" value="CHP03009_planctomycetes"/>
</dbReference>
<feature type="region of interest" description="Disordered" evidence="1">
    <location>
        <begin position="402"/>
        <end position="422"/>
    </location>
</feature>
<evidence type="ECO:0000313" key="2">
    <source>
        <dbReference type="EMBL" id="EMI57375.1"/>
    </source>
</evidence>
<proteinExistence type="predicted"/>
<dbReference type="NCBIfam" id="TIGR03009">
    <property type="entry name" value="plancto_dom_2"/>
    <property type="match status" value="1"/>
</dbReference>
<accession>M5U7G0</accession>
<gene>
    <name evidence="2" type="ORF">RSSM_01216</name>
</gene>
<name>M5U7G0_9BACT</name>
<dbReference type="EMBL" id="ANOH01000095">
    <property type="protein sequence ID" value="EMI57375.1"/>
    <property type="molecule type" value="Genomic_DNA"/>
</dbReference>
<protein>
    <submittedName>
        <fullName evidence="2">Putative planctomycetes domain-containing protein</fullName>
    </submittedName>
</protein>
<dbReference type="PATRIC" id="fig|1263870.3.peg.1314"/>
<dbReference type="Proteomes" id="UP000011885">
    <property type="component" value="Unassembled WGS sequence"/>
</dbReference>
<evidence type="ECO:0000313" key="3">
    <source>
        <dbReference type="Proteomes" id="UP000011885"/>
    </source>
</evidence>
<dbReference type="AlphaFoldDB" id="M5U7G0"/>
<feature type="region of interest" description="Disordered" evidence="1">
    <location>
        <begin position="78"/>
        <end position="97"/>
    </location>
</feature>
<organism evidence="2 3">
    <name type="scientific">Rhodopirellula sallentina SM41</name>
    <dbReference type="NCBI Taxonomy" id="1263870"/>
    <lineage>
        <taxon>Bacteria</taxon>
        <taxon>Pseudomonadati</taxon>
        <taxon>Planctomycetota</taxon>
        <taxon>Planctomycetia</taxon>
        <taxon>Pirellulales</taxon>
        <taxon>Pirellulaceae</taxon>
        <taxon>Rhodopirellula</taxon>
    </lineage>
</organism>
<reference evidence="2 3" key="1">
    <citation type="journal article" date="2013" name="Mar. Genomics">
        <title>Expression of sulfatases in Rhodopirellula baltica and the diversity of sulfatases in the genus Rhodopirellula.</title>
        <authorList>
            <person name="Wegner C.E."/>
            <person name="Richter-Heitmann T."/>
            <person name="Klindworth A."/>
            <person name="Klockow C."/>
            <person name="Richter M."/>
            <person name="Achstetter T."/>
            <person name="Glockner F.O."/>
            <person name="Harder J."/>
        </authorList>
    </citation>
    <scope>NUCLEOTIDE SEQUENCE [LARGE SCALE GENOMIC DNA]</scope>
    <source>
        <strain evidence="2 3">SM41</strain>
    </source>
</reference>
<dbReference type="Gene3D" id="2.50.20.10">
    <property type="entry name" value="Lipoprotein localisation LolA/LolB/LppX"/>
    <property type="match status" value="1"/>
</dbReference>
<feature type="compositionally biased region" description="Polar residues" evidence="1">
    <location>
        <begin position="80"/>
        <end position="94"/>
    </location>
</feature>